<dbReference type="InterPro" id="IPR041881">
    <property type="entry name" value="PqqD_sf"/>
</dbReference>
<sequence length="98" mass="10438">MDDATGGLDGDATVVAIAEAITSTVGGETVLLNLDDGTYYGLNDVGAHLWDHLDEPTTVTTLERETATAFGVDRETCRADVQAFLTELHDRGLIEVQS</sequence>
<accession>A0A2R4X2X0</accession>
<dbReference type="Proteomes" id="UP000244727">
    <property type="component" value="Chromosome"/>
</dbReference>
<reference evidence="1 2" key="1">
    <citation type="submission" date="2018-04" db="EMBL/GenBank/DDBJ databases">
        <title>Halococcoides cellulosivorans gen. nov., sp. nov., an extremely halophilic cellulose-utilizing haloarchaeon from hypersaline lakes.</title>
        <authorList>
            <person name="Sorokin D.Y."/>
            <person name="Toshchakov S.V."/>
            <person name="Samarov N.I."/>
            <person name="Korzhenkov A."/>
            <person name="Kublanov I.V."/>
        </authorList>
    </citation>
    <scope>NUCLEOTIDE SEQUENCE [LARGE SCALE GENOMIC DNA]</scope>
    <source>
        <strain evidence="1 2">HArcel1</strain>
    </source>
</reference>
<dbReference type="Gene3D" id="1.10.10.1150">
    <property type="entry name" value="Coenzyme PQQ synthesis protein D (PqqD)"/>
    <property type="match status" value="1"/>
</dbReference>
<dbReference type="EMBL" id="CP028858">
    <property type="protein sequence ID" value="AWB28159.1"/>
    <property type="molecule type" value="Genomic_DNA"/>
</dbReference>
<organism evidence="1 2">
    <name type="scientific">Halococcoides cellulosivorans</name>
    <dbReference type="NCBI Taxonomy" id="1679096"/>
    <lineage>
        <taxon>Archaea</taxon>
        <taxon>Methanobacteriati</taxon>
        <taxon>Methanobacteriota</taxon>
        <taxon>Stenosarchaea group</taxon>
        <taxon>Halobacteria</taxon>
        <taxon>Halobacteriales</taxon>
        <taxon>Haloarculaceae</taxon>
        <taxon>Halococcoides</taxon>
    </lineage>
</organism>
<dbReference type="Pfam" id="PF05402">
    <property type="entry name" value="PqqD"/>
    <property type="match status" value="1"/>
</dbReference>
<evidence type="ECO:0000313" key="1">
    <source>
        <dbReference type="EMBL" id="AWB28159.1"/>
    </source>
</evidence>
<evidence type="ECO:0000313" key="2">
    <source>
        <dbReference type="Proteomes" id="UP000244727"/>
    </source>
</evidence>
<proteinExistence type="predicted"/>
<dbReference type="GeneID" id="36513002"/>
<protein>
    <submittedName>
        <fullName evidence="1">PqqD family protein</fullName>
    </submittedName>
</protein>
<keyword evidence="2" id="KW-1185">Reference proteome</keyword>
<name>A0A2R4X2X0_9EURY</name>
<gene>
    <name evidence="1" type="ORF">HARCEL1_10805</name>
</gene>
<dbReference type="RefSeq" id="WP_108383405.1">
    <property type="nucleotide sequence ID" value="NZ_CP028858.1"/>
</dbReference>
<dbReference type="KEGG" id="harc:HARCEL1_10805"/>
<dbReference type="AlphaFoldDB" id="A0A2R4X2X0"/>
<dbReference type="InterPro" id="IPR008792">
    <property type="entry name" value="PQQD"/>
</dbReference>